<gene>
    <name evidence="10" type="primary">EAF3_2</name>
    <name evidence="10" type="ORF">CU097_008835</name>
</gene>
<feature type="domain" description="Chromo" evidence="9">
    <location>
        <begin position="53"/>
        <end position="111"/>
    </location>
</feature>
<evidence type="ECO:0000256" key="1">
    <source>
        <dbReference type="ARBA" id="ARBA00004123"/>
    </source>
</evidence>
<evidence type="ECO:0000256" key="6">
    <source>
        <dbReference type="ARBA" id="ARBA00023163"/>
    </source>
</evidence>
<dbReference type="Pfam" id="PF22732">
    <property type="entry name" value="MSL3_chromo-like"/>
    <property type="match status" value="1"/>
</dbReference>
<protein>
    <recommendedName>
        <fullName evidence="3">Chromatin modification-related protein EAF3</fullName>
    </recommendedName>
</protein>
<keyword evidence="7" id="KW-0539">Nucleus</keyword>
<keyword evidence="11" id="KW-1185">Reference proteome</keyword>
<dbReference type="AlphaFoldDB" id="A0A367JTJ6"/>
<name>A0A367JTJ6_RHIAZ</name>
<dbReference type="Gene3D" id="3.40.50.1820">
    <property type="entry name" value="alpha/beta hydrolase"/>
    <property type="match status" value="1"/>
</dbReference>
<dbReference type="PANTHER" id="PTHR10880">
    <property type="entry name" value="MORTALITY FACTOR 4-LIKE PROTEIN"/>
    <property type="match status" value="1"/>
</dbReference>
<evidence type="ECO:0000256" key="5">
    <source>
        <dbReference type="ARBA" id="ARBA00023015"/>
    </source>
</evidence>
<evidence type="ECO:0000256" key="4">
    <source>
        <dbReference type="ARBA" id="ARBA00022853"/>
    </source>
</evidence>
<evidence type="ECO:0000313" key="10">
    <source>
        <dbReference type="EMBL" id="RCH93284.1"/>
    </source>
</evidence>
<feature type="region of interest" description="Disordered" evidence="8">
    <location>
        <begin position="120"/>
        <end position="141"/>
    </location>
</feature>
<dbReference type="InterPro" id="IPR008676">
    <property type="entry name" value="MRG"/>
</dbReference>
<dbReference type="Pfam" id="PF05712">
    <property type="entry name" value="MRG"/>
    <property type="match status" value="1"/>
</dbReference>
<dbReference type="InterPro" id="IPR026541">
    <property type="entry name" value="MRG_dom"/>
</dbReference>
<reference evidence="10 11" key="1">
    <citation type="journal article" date="2018" name="G3 (Bethesda)">
        <title>Phylogenetic and Phylogenomic Definition of Rhizopus Species.</title>
        <authorList>
            <person name="Gryganskyi A.P."/>
            <person name="Golan J."/>
            <person name="Dolatabadi S."/>
            <person name="Mondo S."/>
            <person name="Robb S."/>
            <person name="Idnurm A."/>
            <person name="Muszewska A."/>
            <person name="Steczkiewicz K."/>
            <person name="Masonjones S."/>
            <person name="Liao H.L."/>
            <person name="Gajdeczka M.T."/>
            <person name="Anike F."/>
            <person name="Vuek A."/>
            <person name="Anishchenko I.M."/>
            <person name="Voigt K."/>
            <person name="de Hoog G.S."/>
            <person name="Smith M.E."/>
            <person name="Heitman J."/>
            <person name="Vilgalys R."/>
            <person name="Stajich J.E."/>
        </authorList>
    </citation>
    <scope>NUCLEOTIDE SEQUENCE [LARGE SCALE GENOMIC DNA]</scope>
    <source>
        <strain evidence="10 11">CBS 357.93</strain>
    </source>
</reference>
<dbReference type="InterPro" id="IPR038217">
    <property type="entry name" value="MRG_C_sf"/>
</dbReference>
<dbReference type="GO" id="GO:0032221">
    <property type="term" value="C:Rpd3S complex"/>
    <property type="evidence" value="ECO:0007669"/>
    <property type="project" value="TreeGrafter"/>
</dbReference>
<evidence type="ECO:0000256" key="3">
    <source>
        <dbReference type="ARBA" id="ARBA00018505"/>
    </source>
</evidence>
<dbReference type="InterPro" id="IPR000953">
    <property type="entry name" value="Chromo/chromo_shadow_dom"/>
</dbReference>
<dbReference type="CDD" id="cd18983">
    <property type="entry name" value="CBD_MSL3_like"/>
    <property type="match status" value="1"/>
</dbReference>
<dbReference type="GO" id="GO:0006325">
    <property type="term" value="P:chromatin organization"/>
    <property type="evidence" value="ECO:0007669"/>
    <property type="project" value="UniProtKB-KW"/>
</dbReference>
<dbReference type="Proteomes" id="UP000252139">
    <property type="component" value="Unassembled WGS sequence"/>
</dbReference>
<keyword evidence="4" id="KW-0156">Chromatin regulator</keyword>
<dbReference type="GO" id="GO:0035267">
    <property type="term" value="C:NuA4 histone acetyltransferase complex"/>
    <property type="evidence" value="ECO:0007669"/>
    <property type="project" value="TreeGrafter"/>
</dbReference>
<dbReference type="SMART" id="SM00298">
    <property type="entry name" value="CHROMO"/>
    <property type="match status" value="1"/>
</dbReference>
<dbReference type="SUPFAM" id="SSF53474">
    <property type="entry name" value="alpha/beta-Hydrolases"/>
    <property type="match status" value="1"/>
</dbReference>
<evidence type="ECO:0000313" key="11">
    <source>
        <dbReference type="Proteomes" id="UP000252139"/>
    </source>
</evidence>
<comment type="subcellular location">
    <subcellularLocation>
        <location evidence="1">Nucleus</location>
    </subcellularLocation>
</comment>
<sequence length="628" mass="73191">MLEPNSTEQPTNYQTEEQKNQQHTENQQEQSEETKELLFEVNEKVLCYHGPLIYEAKIMDRQWMNEDPELQGPYYFVHYKGWKRTWDEWVPETRLLKWCDENIKMQLRLRDLYRMKQSGRSQNTYKEAESSDGGLGKRRRDAKLEKEEDYLRKPEIKLEIPDALKGQLVDDWENVTKNQQLVTLPREITVNGVLERYKAYKREKKGNRELNEDLLEEVLHGIRIYFNKALGTMLLYRFERHQYAEILRQHPNTEPVDVYGAEHLLRLFVQMPSLIAHTTMDTDAVQVLTDYLSDILRFMQKQQKQLFQAEYENAAPGYVALSEIRYPLRAVWDVKGYPTETLLWPAKNNTNKTVLFFIPGNPGLVEYYAPFLDNIYQNLQSPLLEIIGVSHKGHSVNYHADTARDKTLYSFEDQIQHKIDCLDTLIKENGPETKFILIAHSIGSYIAAEMLKKRPNHGISRIIALFPALQNIAVTPNGVVISKVINWTPISAVGAAGSLISWLAPPVREFLVKTITRQSGNGLNVTAHQLLHSSVLMNTITMARYEMETVKDLDHDFYQQHLEKFVIYYSENDKWAPKEHYDYMIKHFPKGDIHLCKLSLPHAFCLEPDHVDYMAKLAASWIQTSLVE</sequence>
<dbReference type="GO" id="GO:0005811">
    <property type="term" value="C:lipid droplet"/>
    <property type="evidence" value="ECO:0007669"/>
    <property type="project" value="InterPro"/>
</dbReference>
<dbReference type="Gene3D" id="1.10.274.30">
    <property type="entry name" value="MRG domain"/>
    <property type="match status" value="1"/>
</dbReference>
<organism evidence="10 11">
    <name type="scientific">Rhizopus azygosporus</name>
    <name type="common">Rhizopus microsporus var. azygosporus</name>
    <dbReference type="NCBI Taxonomy" id="86630"/>
    <lineage>
        <taxon>Eukaryota</taxon>
        <taxon>Fungi</taxon>
        <taxon>Fungi incertae sedis</taxon>
        <taxon>Mucoromycota</taxon>
        <taxon>Mucoromycotina</taxon>
        <taxon>Mucoromycetes</taxon>
        <taxon>Mucorales</taxon>
        <taxon>Mucorineae</taxon>
        <taxon>Rhizopodaceae</taxon>
        <taxon>Rhizopus</taxon>
    </lineage>
</organism>
<dbReference type="PROSITE" id="PS51640">
    <property type="entry name" value="MRG"/>
    <property type="match status" value="1"/>
</dbReference>
<feature type="compositionally biased region" description="Polar residues" evidence="8">
    <location>
        <begin position="1"/>
        <end position="15"/>
    </location>
</feature>
<dbReference type="EMBL" id="PJQL01000716">
    <property type="protein sequence ID" value="RCH93284.1"/>
    <property type="molecule type" value="Genomic_DNA"/>
</dbReference>
<dbReference type="Gene3D" id="2.30.30.140">
    <property type="match status" value="1"/>
</dbReference>
<dbReference type="GO" id="GO:0016298">
    <property type="term" value="F:lipase activity"/>
    <property type="evidence" value="ECO:0007669"/>
    <property type="project" value="InterPro"/>
</dbReference>
<dbReference type="OrthoDB" id="448051at2759"/>
<evidence type="ECO:0000256" key="8">
    <source>
        <dbReference type="SAM" id="MobiDB-lite"/>
    </source>
</evidence>
<comment type="similarity">
    <text evidence="2">Belongs to the MRG family.</text>
</comment>
<dbReference type="InterPro" id="IPR016197">
    <property type="entry name" value="Chromo-like_dom_sf"/>
</dbReference>
<dbReference type="PANTHER" id="PTHR10880:SF15">
    <property type="entry name" value="MSL COMPLEX SUBUNIT 3"/>
    <property type="match status" value="1"/>
</dbReference>
<dbReference type="GO" id="GO:0019915">
    <property type="term" value="P:lipid storage"/>
    <property type="evidence" value="ECO:0007669"/>
    <property type="project" value="InterPro"/>
</dbReference>
<evidence type="ECO:0000259" key="9">
    <source>
        <dbReference type="SMART" id="SM00298"/>
    </source>
</evidence>
<dbReference type="GO" id="GO:0006355">
    <property type="term" value="P:regulation of DNA-templated transcription"/>
    <property type="evidence" value="ECO:0007669"/>
    <property type="project" value="InterPro"/>
</dbReference>
<dbReference type="InterPro" id="IPR053820">
    <property type="entry name" value="MSL3_chromo-like"/>
</dbReference>
<feature type="region of interest" description="Disordered" evidence="8">
    <location>
        <begin position="1"/>
        <end position="34"/>
    </location>
</feature>
<dbReference type="InterPro" id="IPR019363">
    <property type="entry name" value="LDAH"/>
</dbReference>
<keyword evidence="6" id="KW-0804">Transcription</keyword>
<accession>A0A367JTJ6</accession>
<dbReference type="Pfam" id="PF10230">
    <property type="entry name" value="LIDHydrolase"/>
    <property type="match status" value="1"/>
</dbReference>
<dbReference type="InterPro" id="IPR029058">
    <property type="entry name" value="AB_hydrolase_fold"/>
</dbReference>
<comment type="caution">
    <text evidence="10">The sequence shown here is derived from an EMBL/GenBank/DDBJ whole genome shotgun (WGS) entry which is preliminary data.</text>
</comment>
<evidence type="ECO:0000256" key="2">
    <source>
        <dbReference type="ARBA" id="ARBA00009093"/>
    </source>
</evidence>
<dbReference type="STRING" id="86630.A0A367JTJ6"/>
<dbReference type="SUPFAM" id="SSF54160">
    <property type="entry name" value="Chromo domain-like"/>
    <property type="match status" value="1"/>
</dbReference>
<proteinExistence type="inferred from homology"/>
<keyword evidence="5" id="KW-0805">Transcription regulation</keyword>
<evidence type="ECO:0000256" key="7">
    <source>
        <dbReference type="ARBA" id="ARBA00023242"/>
    </source>
</evidence>